<evidence type="ECO:0000313" key="2">
    <source>
        <dbReference type="Proteomes" id="UP000230215"/>
    </source>
</evidence>
<organism evidence="1 2">
    <name type="scientific">Candidatus Nealsonbacteria bacterium CG15_BIG_FIL_POST_REV_8_21_14_020_37_12</name>
    <dbReference type="NCBI Taxonomy" id="1974716"/>
    <lineage>
        <taxon>Bacteria</taxon>
        <taxon>Candidatus Nealsoniibacteriota</taxon>
    </lineage>
</organism>
<protein>
    <submittedName>
        <fullName evidence="1">Uncharacterized protein</fullName>
    </submittedName>
</protein>
<feature type="non-terminal residue" evidence="1">
    <location>
        <position position="34"/>
    </location>
</feature>
<gene>
    <name evidence="1" type="ORF">COW25_01380</name>
</gene>
<accession>A0A2M7H1C9</accession>
<comment type="caution">
    <text evidence="1">The sequence shown here is derived from an EMBL/GenBank/DDBJ whole genome shotgun (WGS) entry which is preliminary data.</text>
</comment>
<evidence type="ECO:0000313" key="1">
    <source>
        <dbReference type="EMBL" id="PIW35011.1"/>
    </source>
</evidence>
<proteinExistence type="predicted"/>
<dbReference type="EMBL" id="PFGB01000045">
    <property type="protein sequence ID" value="PIW35011.1"/>
    <property type="molecule type" value="Genomic_DNA"/>
</dbReference>
<sequence length="34" mass="4029">MGPEQAVKIIYKKEIAESKDPKKLEKEKIEELRE</sequence>
<reference evidence="2" key="1">
    <citation type="submission" date="2017-09" db="EMBL/GenBank/DDBJ databases">
        <title>Depth-based differentiation of microbial function through sediment-hosted aquifers and enrichment of novel symbionts in the deep terrestrial subsurface.</title>
        <authorList>
            <person name="Probst A.J."/>
            <person name="Ladd B."/>
            <person name="Jarett J.K."/>
            <person name="Geller-Mcgrath D.E."/>
            <person name="Sieber C.M.K."/>
            <person name="Emerson J.B."/>
            <person name="Anantharaman K."/>
            <person name="Thomas B.C."/>
            <person name="Malmstrom R."/>
            <person name="Stieglmeier M."/>
            <person name="Klingl A."/>
            <person name="Woyke T."/>
            <person name="Ryan C.M."/>
            <person name="Banfield J.F."/>
        </authorList>
    </citation>
    <scope>NUCLEOTIDE SEQUENCE [LARGE SCALE GENOMIC DNA]</scope>
</reference>
<dbReference type="Proteomes" id="UP000230215">
    <property type="component" value="Unassembled WGS sequence"/>
</dbReference>
<name>A0A2M7H1C9_9BACT</name>
<dbReference type="AlphaFoldDB" id="A0A2M7H1C9"/>